<dbReference type="RefSeq" id="WP_021364347.1">
    <property type="nucleotide sequence ID" value="NZ_AP031492.1"/>
</dbReference>
<evidence type="ECO:0000256" key="4">
    <source>
        <dbReference type="ARBA" id="ARBA00022989"/>
    </source>
</evidence>
<organism evidence="8">
    <name type="scientific">Clostridioides difficile</name>
    <name type="common">Peptoclostridium difficile</name>
    <dbReference type="NCBI Taxonomy" id="1496"/>
    <lineage>
        <taxon>Bacteria</taxon>
        <taxon>Bacillati</taxon>
        <taxon>Bacillota</taxon>
        <taxon>Clostridia</taxon>
        <taxon>Peptostreptococcales</taxon>
        <taxon>Peptostreptococcaceae</taxon>
        <taxon>Clostridioides</taxon>
    </lineage>
</organism>
<keyword evidence="3 6" id="KW-0812">Transmembrane</keyword>
<dbReference type="GO" id="GO:0016020">
    <property type="term" value="C:membrane"/>
    <property type="evidence" value="ECO:0007669"/>
    <property type="project" value="UniProtKB-SubCell"/>
</dbReference>
<evidence type="ECO:0000256" key="5">
    <source>
        <dbReference type="ARBA" id="ARBA00023136"/>
    </source>
</evidence>
<dbReference type="PANTHER" id="PTHR30093">
    <property type="entry name" value="GENERAL SECRETION PATHWAY PROTEIN G"/>
    <property type="match status" value="1"/>
</dbReference>
<reference evidence="10" key="3">
    <citation type="journal article" date="2018" name="Genome Biol.">
        <title>SKESA: strategic k-mer extension for scrupulous assemblies.</title>
        <authorList>
            <person name="Souvorov A."/>
            <person name="Agarwala R."/>
            <person name="Lipman D.J."/>
        </authorList>
    </citation>
    <scope>NUCLEOTIDE SEQUENCE</scope>
    <source>
        <strain evidence="10">HN1000</strain>
    </source>
</reference>
<dbReference type="EMBL" id="DAEPXK010000056">
    <property type="protein sequence ID" value="HBH1544023.1"/>
    <property type="molecule type" value="Genomic_DNA"/>
</dbReference>
<dbReference type="EMBL" id="LK932994">
    <property type="protein sequence ID" value="CDT13528.1"/>
    <property type="molecule type" value="Genomic_DNA"/>
</dbReference>
<keyword evidence="2" id="KW-0488">Methylation</keyword>
<dbReference type="GO" id="GO:0015627">
    <property type="term" value="C:type II protein secretion system complex"/>
    <property type="evidence" value="ECO:0007669"/>
    <property type="project" value="InterPro"/>
</dbReference>
<proteinExistence type="predicted"/>
<dbReference type="PROSITE" id="PS00409">
    <property type="entry name" value="PROKAR_NTER_METHYL"/>
    <property type="match status" value="1"/>
</dbReference>
<dbReference type="NCBIfam" id="TIGR02532">
    <property type="entry name" value="IV_pilin_GFxxxE"/>
    <property type="match status" value="1"/>
</dbReference>
<evidence type="ECO:0000256" key="6">
    <source>
        <dbReference type="SAM" id="Phobius"/>
    </source>
</evidence>
<evidence type="ECO:0000313" key="9">
    <source>
        <dbReference type="EMBL" id="CDT13528.1"/>
    </source>
</evidence>
<evidence type="ECO:0000313" key="7">
    <source>
        <dbReference type="EMBL" id="CDS85669.1"/>
    </source>
</evidence>
<dbReference type="PRINTS" id="PR00813">
    <property type="entry name" value="BCTERIALGSPG"/>
</dbReference>
<evidence type="ECO:0000313" key="10">
    <source>
        <dbReference type="EMBL" id="HBH1544023.1"/>
    </source>
</evidence>
<reference evidence="8" key="1">
    <citation type="submission" date="2014-07" db="EMBL/GenBank/DDBJ databases">
        <authorList>
            <person name="Monot Marc"/>
        </authorList>
    </citation>
    <scope>NUCLEOTIDE SEQUENCE</scope>
    <source>
        <strain evidence="9">7032989</strain>
        <strain evidence="8">7032994</strain>
    </source>
</reference>
<sequence>MKNKKGFTLVELLVVIAIIGILAIVALPALFKNIEKAKIAKLEADISAIKSASLSYYADESKYTDGGMISWVKKDGKIIINGGFKDDPLADKIENLGMPYNGSYLLMSSPGHEKYLELSILPEGEISKSGLDKLKSDYGSSIDIMNEQNKIDIVIKFLNDKSNT</sequence>
<evidence type="ECO:0000256" key="2">
    <source>
        <dbReference type="ARBA" id="ARBA00022481"/>
    </source>
</evidence>
<protein>
    <submittedName>
        <fullName evidence="10">Prepilin-type N-terminal cleavage/methylation domain-containing protein</fullName>
    </submittedName>
    <submittedName>
        <fullName evidence="11">Pullulanase secretion protein pulG</fullName>
    </submittedName>
    <submittedName>
        <fullName evidence="8">Putative pilin protein</fullName>
    </submittedName>
</protein>
<evidence type="ECO:0000313" key="12">
    <source>
        <dbReference type="Proteomes" id="UP000189137"/>
    </source>
</evidence>
<dbReference type="Proteomes" id="UP000878956">
    <property type="component" value="Unassembled WGS sequence"/>
</dbReference>
<comment type="subcellular location">
    <subcellularLocation>
        <location evidence="1">Membrane</location>
        <topology evidence="1">Single-pass membrane protein</topology>
    </subcellularLocation>
</comment>
<keyword evidence="4 6" id="KW-1133">Transmembrane helix</keyword>
<dbReference type="InterPro" id="IPR045584">
    <property type="entry name" value="Pilin-like"/>
</dbReference>
<gene>
    <name evidence="11" type="primary">pulG</name>
    <name evidence="9" type="ORF">BN1095_330070</name>
    <name evidence="7" type="ORF">BN1096_520411</name>
    <name evidence="8" type="ORF">BN1097_630206</name>
    <name evidence="10" type="ORF">KRM00_003565</name>
    <name evidence="11" type="ORF">SAMEA3375112_02258</name>
</gene>
<dbReference type="InterPro" id="IPR000983">
    <property type="entry name" value="Bac_GSPG_pilin"/>
</dbReference>
<evidence type="ECO:0000256" key="3">
    <source>
        <dbReference type="ARBA" id="ARBA00022692"/>
    </source>
</evidence>
<dbReference type="EMBL" id="LK932402">
    <property type="protein sequence ID" value="CDS87718.1"/>
    <property type="molecule type" value="Genomic_DNA"/>
</dbReference>
<evidence type="ECO:0000313" key="8">
    <source>
        <dbReference type="EMBL" id="CDS87718.1"/>
    </source>
</evidence>
<dbReference type="EMBL" id="LK932505">
    <property type="protein sequence ID" value="CDS85669.1"/>
    <property type="molecule type" value="Genomic_DNA"/>
</dbReference>
<evidence type="ECO:0000256" key="1">
    <source>
        <dbReference type="ARBA" id="ARBA00004167"/>
    </source>
</evidence>
<dbReference type="PATRIC" id="fig|1496.897.peg.2894"/>
<dbReference type="PANTHER" id="PTHR30093:SF44">
    <property type="entry name" value="TYPE II SECRETION SYSTEM CORE PROTEIN G"/>
    <property type="match status" value="1"/>
</dbReference>
<dbReference type="InterPro" id="IPR012902">
    <property type="entry name" value="N_methyl_site"/>
</dbReference>
<dbReference type="Pfam" id="PF22434">
    <property type="entry name" value="PilW_C"/>
    <property type="match status" value="1"/>
</dbReference>
<dbReference type="Gene3D" id="3.30.700.10">
    <property type="entry name" value="Glycoprotein, Type 4 Pilin"/>
    <property type="match status" value="1"/>
</dbReference>
<keyword evidence="5 6" id="KW-0472">Membrane</keyword>
<dbReference type="EMBL" id="FUPS01000007">
    <property type="protein sequence ID" value="SJS51053.1"/>
    <property type="molecule type" value="Genomic_DNA"/>
</dbReference>
<dbReference type="Proteomes" id="UP000189137">
    <property type="component" value="Unassembled WGS sequence"/>
</dbReference>
<reference evidence="10" key="4">
    <citation type="submission" date="2021-06" db="EMBL/GenBank/DDBJ databases">
        <authorList>
            <consortium name="NCBI Pathogen Detection Project"/>
        </authorList>
    </citation>
    <scope>NUCLEOTIDE SEQUENCE</scope>
    <source>
        <strain evidence="10">HN1000</strain>
    </source>
</reference>
<evidence type="ECO:0000313" key="11">
    <source>
        <dbReference type="EMBL" id="SJS51053.1"/>
    </source>
</evidence>
<feature type="transmembrane region" description="Helical" evidence="6">
    <location>
        <begin position="12"/>
        <end position="31"/>
    </location>
</feature>
<accession>A0A069AAK4</accession>
<name>A0A069AAK4_CLODI</name>
<dbReference type="GO" id="GO:0015628">
    <property type="term" value="P:protein secretion by the type II secretion system"/>
    <property type="evidence" value="ECO:0007669"/>
    <property type="project" value="InterPro"/>
</dbReference>
<dbReference type="SUPFAM" id="SSF54523">
    <property type="entry name" value="Pili subunits"/>
    <property type="match status" value="1"/>
</dbReference>
<dbReference type="Pfam" id="PF07963">
    <property type="entry name" value="N_methyl"/>
    <property type="match status" value="1"/>
</dbReference>
<dbReference type="AlphaFoldDB" id="A0A069AAK4"/>
<reference evidence="11 12" key="2">
    <citation type="submission" date="2017-02" db="EMBL/GenBank/DDBJ databases">
        <authorList>
            <consortium name="Pathogen Informatics"/>
        </authorList>
    </citation>
    <scope>NUCLEOTIDE SEQUENCE [LARGE SCALE GENOMIC DNA]</scope>
    <source>
        <strain evidence="11 12">VRECD0157</strain>
    </source>
</reference>